<dbReference type="PROSITE" id="PS50005">
    <property type="entry name" value="TPR"/>
    <property type="match status" value="1"/>
</dbReference>
<feature type="region of interest" description="Disordered" evidence="2">
    <location>
        <begin position="204"/>
        <end position="297"/>
    </location>
</feature>
<sequence>MDNNASSNDDEEPKICTVFASSATSGSTKTVFDTIAFSIPKKETLSTSASATNVSEETSHQDGSETSTSGLFMAAPPAVPQQESTTERSPDIFPGAEDPTTRPVIVPAFSSDNVETKQVSQAGPEGAQVVDIFEEAAAIDQAPQELKQKENIVDRMTSLVIQEGSPQVQVGQGDEVDPESPIPTANKLFADTPEVPFPIGQFTQSDSDPSTFFNQLSTPLPPPPSSVHQPPTAFKNHPFSTPAVPTQDAISDASIQKQEVEEPQPAQQTQQSIFSSPRKQEPLVQGSVEPSTYNSTNYTPIDTMHDAWIPKEETKKILMALATAERPARSYLPDKSHMTTPGIIYEDDLIDKVGVNMARIFGEGEASKRRILTADSVTQDDNGLRELIKLGCYRSAINLTKRLLTLYGQGLGKVGQFSKHNPHTLQLWFTRISLLIRIREFTIAESEIDAFKDFDNPDLYYEYYPDLFGKDRKGSMVPFNFRVLSAEILQYSKKHNETIDRLTRILHTVQEVNRNLENGSTEDGSAMYDNEDNKVQSLDLWRTREIRVYYSLANASLFSKDYYNALKYLTILCEKDKAKEAQLKSAIGRFFLQLGDLTTASTYFQAAADLRQGDSDSEQAENLIDSAMITIAHGSYPEAFALLQQALPIQPDNFMITNNMAVCLLYMGKVKESLALMETTVKNNTPQLLQENVLLNLSTIYELENTDGHKKNALLKLISEYKGDGINLASLKMPNLI</sequence>
<feature type="compositionally biased region" description="Polar residues" evidence="2">
    <location>
        <begin position="204"/>
        <end position="214"/>
    </location>
</feature>
<feature type="compositionally biased region" description="Polar residues" evidence="2">
    <location>
        <begin position="265"/>
        <end position="277"/>
    </location>
</feature>
<protein>
    <submittedName>
        <fullName evidence="3">Trafficking protein particle complex subunit 12</fullName>
    </submittedName>
</protein>
<dbReference type="STRING" id="158441.A0A226F2K3"/>
<dbReference type="GO" id="GO:0030008">
    <property type="term" value="C:TRAPP complex"/>
    <property type="evidence" value="ECO:0007669"/>
    <property type="project" value="TreeGrafter"/>
</dbReference>
<gene>
    <name evidence="3" type="ORF">Fcan01_02977</name>
</gene>
<keyword evidence="1" id="KW-0802">TPR repeat</keyword>
<dbReference type="PANTHER" id="PTHR21581:SF6">
    <property type="entry name" value="TRAFFICKING PROTEIN PARTICLE COMPLEX SUBUNIT 12"/>
    <property type="match status" value="1"/>
</dbReference>
<feature type="compositionally biased region" description="Polar residues" evidence="2">
    <location>
        <begin position="288"/>
        <end position="297"/>
    </location>
</feature>
<organism evidence="3 4">
    <name type="scientific">Folsomia candida</name>
    <name type="common">Springtail</name>
    <dbReference type="NCBI Taxonomy" id="158441"/>
    <lineage>
        <taxon>Eukaryota</taxon>
        <taxon>Metazoa</taxon>
        <taxon>Ecdysozoa</taxon>
        <taxon>Arthropoda</taxon>
        <taxon>Hexapoda</taxon>
        <taxon>Collembola</taxon>
        <taxon>Entomobryomorpha</taxon>
        <taxon>Isotomoidea</taxon>
        <taxon>Isotomidae</taxon>
        <taxon>Proisotominae</taxon>
        <taxon>Folsomia</taxon>
    </lineage>
</organism>
<name>A0A226F2K3_FOLCA</name>
<evidence type="ECO:0000313" key="4">
    <source>
        <dbReference type="Proteomes" id="UP000198287"/>
    </source>
</evidence>
<dbReference type="Gene3D" id="1.25.40.10">
    <property type="entry name" value="Tetratricopeptide repeat domain"/>
    <property type="match status" value="1"/>
</dbReference>
<evidence type="ECO:0000313" key="3">
    <source>
        <dbReference type="EMBL" id="OXA63708.1"/>
    </source>
</evidence>
<keyword evidence="4" id="KW-1185">Reference proteome</keyword>
<dbReference type="InterPro" id="IPR019734">
    <property type="entry name" value="TPR_rpt"/>
</dbReference>
<dbReference type="PANTHER" id="PTHR21581">
    <property type="entry name" value="D-ALANYL-D-ALANINE CARBOXYPEPTIDASE"/>
    <property type="match status" value="1"/>
</dbReference>
<feature type="compositionally biased region" description="Polar residues" evidence="2">
    <location>
        <begin position="45"/>
        <end position="56"/>
    </location>
</feature>
<dbReference type="AlphaFoldDB" id="A0A226F2K3"/>
<feature type="repeat" description="TPR" evidence="1">
    <location>
        <begin position="620"/>
        <end position="653"/>
    </location>
</feature>
<reference evidence="3 4" key="1">
    <citation type="submission" date="2015-12" db="EMBL/GenBank/DDBJ databases">
        <title>The genome of Folsomia candida.</title>
        <authorList>
            <person name="Faddeeva A."/>
            <person name="Derks M.F."/>
            <person name="Anvar Y."/>
            <person name="Smit S."/>
            <person name="Van Straalen N."/>
            <person name="Roelofs D."/>
        </authorList>
    </citation>
    <scope>NUCLEOTIDE SEQUENCE [LARGE SCALE GENOMIC DNA]</scope>
    <source>
        <strain evidence="3 4">VU population</strain>
        <tissue evidence="3">Whole body</tissue>
    </source>
</reference>
<evidence type="ECO:0000256" key="1">
    <source>
        <dbReference type="PROSITE-ProRule" id="PRU00339"/>
    </source>
</evidence>
<dbReference type="GO" id="GO:0005794">
    <property type="term" value="C:Golgi apparatus"/>
    <property type="evidence" value="ECO:0007669"/>
    <property type="project" value="TreeGrafter"/>
</dbReference>
<proteinExistence type="predicted"/>
<feature type="region of interest" description="Disordered" evidence="2">
    <location>
        <begin position="42"/>
        <end position="104"/>
    </location>
</feature>
<dbReference type="SUPFAM" id="SSF48452">
    <property type="entry name" value="TPR-like"/>
    <property type="match status" value="1"/>
</dbReference>
<dbReference type="EMBL" id="LNIX01000001">
    <property type="protein sequence ID" value="OXA63708.1"/>
    <property type="molecule type" value="Genomic_DNA"/>
</dbReference>
<dbReference type="InterPro" id="IPR011990">
    <property type="entry name" value="TPR-like_helical_dom_sf"/>
</dbReference>
<accession>A0A226F2K3</accession>
<evidence type="ECO:0000256" key="2">
    <source>
        <dbReference type="SAM" id="MobiDB-lite"/>
    </source>
</evidence>
<comment type="caution">
    <text evidence="3">The sequence shown here is derived from an EMBL/GenBank/DDBJ whole genome shotgun (WGS) entry which is preliminary data.</text>
</comment>
<dbReference type="Proteomes" id="UP000198287">
    <property type="component" value="Unassembled WGS sequence"/>
</dbReference>
<dbReference type="OrthoDB" id="428342at2759"/>
<dbReference type="OMA" id="MITNNMA"/>